<organism evidence="1 2">
    <name type="scientific">Auriscalpium vulgare</name>
    <dbReference type="NCBI Taxonomy" id="40419"/>
    <lineage>
        <taxon>Eukaryota</taxon>
        <taxon>Fungi</taxon>
        <taxon>Dikarya</taxon>
        <taxon>Basidiomycota</taxon>
        <taxon>Agaricomycotina</taxon>
        <taxon>Agaricomycetes</taxon>
        <taxon>Russulales</taxon>
        <taxon>Auriscalpiaceae</taxon>
        <taxon>Auriscalpium</taxon>
    </lineage>
</organism>
<keyword evidence="2" id="KW-1185">Reference proteome</keyword>
<dbReference type="Proteomes" id="UP000814033">
    <property type="component" value="Unassembled WGS sequence"/>
</dbReference>
<dbReference type="EMBL" id="MU276062">
    <property type="protein sequence ID" value="KAI0042512.1"/>
    <property type="molecule type" value="Genomic_DNA"/>
</dbReference>
<reference evidence="1" key="1">
    <citation type="submission" date="2021-02" db="EMBL/GenBank/DDBJ databases">
        <authorList>
            <consortium name="DOE Joint Genome Institute"/>
            <person name="Ahrendt S."/>
            <person name="Looney B.P."/>
            <person name="Miyauchi S."/>
            <person name="Morin E."/>
            <person name="Drula E."/>
            <person name="Courty P.E."/>
            <person name="Chicoki N."/>
            <person name="Fauchery L."/>
            <person name="Kohler A."/>
            <person name="Kuo A."/>
            <person name="Labutti K."/>
            <person name="Pangilinan J."/>
            <person name="Lipzen A."/>
            <person name="Riley R."/>
            <person name="Andreopoulos W."/>
            <person name="He G."/>
            <person name="Johnson J."/>
            <person name="Barry K.W."/>
            <person name="Grigoriev I.V."/>
            <person name="Nagy L."/>
            <person name="Hibbett D."/>
            <person name="Henrissat B."/>
            <person name="Matheny P.B."/>
            <person name="Labbe J."/>
            <person name="Martin F."/>
        </authorList>
    </citation>
    <scope>NUCLEOTIDE SEQUENCE</scope>
    <source>
        <strain evidence="1">FP105234-sp</strain>
    </source>
</reference>
<gene>
    <name evidence="1" type="ORF">FA95DRAFT_561526</name>
</gene>
<protein>
    <submittedName>
        <fullName evidence="1">Uncharacterized protein</fullName>
    </submittedName>
</protein>
<reference evidence="1" key="2">
    <citation type="journal article" date="2022" name="New Phytol.">
        <title>Evolutionary transition to the ectomycorrhizal habit in the genomes of a hyperdiverse lineage of mushroom-forming fungi.</title>
        <authorList>
            <person name="Looney B."/>
            <person name="Miyauchi S."/>
            <person name="Morin E."/>
            <person name="Drula E."/>
            <person name="Courty P.E."/>
            <person name="Kohler A."/>
            <person name="Kuo A."/>
            <person name="LaButti K."/>
            <person name="Pangilinan J."/>
            <person name="Lipzen A."/>
            <person name="Riley R."/>
            <person name="Andreopoulos W."/>
            <person name="He G."/>
            <person name="Johnson J."/>
            <person name="Nolan M."/>
            <person name="Tritt A."/>
            <person name="Barry K.W."/>
            <person name="Grigoriev I.V."/>
            <person name="Nagy L.G."/>
            <person name="Hibbett D."/>
            <person name="Henrissat B."/>
            <person name="Matheny P.B."/>
            <person name="Labbe J."/>
            <person name="Martin F.M."/>
        </authorList>
    </citation>
    <scope>NUCLEOTIDE SEQUENCE</scope>
    <source>
        <strain evidence="1">FP105234-sp</strain>
    </source>
</reference>
<proteinExistence type="predicted"/>
<evidence type="ECO:0000313" key="1">
    <source>
        <dbReference type="EMBL" id="KAI0042512.1"/>
    </source>
</evidence>
<accession>A0ACB8RF42</accession>
<comment type="caution">
    <text evidence="1">The sequence shown here is derived from an EMBL/GenBank/DDBJ whole genome shotgun (WGS) entry which is preliminary data.</text>
</comment>
<evidence type="ECO:0000313" key="2">
    <source>
        <dbReference type="Proteomes" id="UP000814033"/>
    </source>
</evidence>
<name>A0ACB8RF42_9AGAM</name>
<sequence>MEGMQRLLRIQPSKVIDAARRGSFAAIEALSTNSLDVIPVAYQPEVVALFCAHIQKTPVRPDTHPYDIVQCILGLSILIQMPNLICLPDVIRTYPKLLQWFAHFSNEASRGQALGDREALSAYMHVLYLLVKDPELRSCILETPDTIQVATMMWLATDDENVLPVYPGGAKAFALLLHYLPVPITDLLFDATSGNVDLIATHAVLPLRLALRTHPYPHDGFFHSYVWLLEEFSMPRPATTFVPAMLAAGAVRLVTSTLLRFSRRDIALEGPHEIVGACLRTLRHLVETGTGIKWVAQSVRSGLLAALFNIAPNLDTLNQNAHDAYMAFIQDIIPRYLLFRPVIKAVETAFTELANGPNISRHFPQRFVDSWVVLKKTAEERISYMQNFWLLQCENCGKSDSKSAFRRCSRCRLGHYCSVRCQEADWRVHKTRCSQWRPPPARRCR</sequence>